<dbReference type="Pfam" id="PF01545">
    <property type="entry name" value="Cation_efflux"/>
    <property type="match status" value="1"/>
</dbReference>
<evidence type="ECO:0000256" key="3">
    <source>
        <dbReference type="ARBA" id="ARBA00022989"/>
    </source>
</evidence>
<feature type="transmembrane region" description="Helical" evidence="6">
    <location>
        <begin position="27"/>
        <end position="52"/>
    </location>
</feature>
<dbReference type="InterPro" id="IPR002524">
    <property type="entry name" value="Cation_efflux"/>
</dbReference>
<evidence type="ECO:0000256" key="5">
    <source>
        <dbReference type="SAM" id="MobiDB-lite"/>
    </source>
</evidence>
<evidence type="ECO:0000256" key="2">
    <source>
        <dbReference type="ARBA" id="ARBA00022692"/>
    </source>
</evidence>
<feature type="transmembrane region" description="Helical" evidence="6">
    <location>
        <begin position="96"/>
        <end position="114"/>
    </location>
</feature>
<dbReference type="AlphaFoldDB" id="A0A2B8BQC3"/>
<comment type="subcellular location">
    <subcellularLocation>
        <location evidence="1">Membrane</location>
        <topology evidence="1">Multi-pass membrane protein</topology>
    </subcellularLocation>
</comment>
<proteinExistence type="predicted"/>
<dbReference type="OrthoDB" id="271709at2"/>
<feature type="region of interest" description="Disordered" evidence="5">
    <location>
        <begin position="154"/>
        <end position="185"/>
    </location>
</feature>
<evidence type="ECO:0000313" key="9">
    <source>
        <dbReference type="Proteomes" id="UP000225379"/>
    </source>
</evidence>
<dbReference type="NCBIfam" id="NF033827">
    <property type="entry name" value="CDF_efflux_DmeF"/>
    <property type="match status" value="1"/>
</dbReference>
<feature type="compositionally biased region" description="Basic residues" evidence="5">
    <location>
        <begin position="154"/>
        <end position="163"/>
    </location>
</feature>
<organism evidence="8 9">
    <name type="scientific">Azospirillum palustre</name>
    <dbReference type="NCBI Taxonomy" id="2044885"/>
    <lineage>
        <taxon>Bacteria</taxon>
        <taxon>Pseudomonadati</taxon>
        <taxon>Pseudomonadota</taxon>
        <taxon>Alphaproteobacteria</taxon>
        <taxon>Rhodospirillales</taxon>
        <taxon>Azospirillaceae</taxon>
        <taxon>Azospirillum</taxon>
    </lineage>
</organism>
<evidence type="ECO:0000256" key="1">
    <source>
        <dbReference type="ARBA" id="ARBA00004141"/>
    </source>
</evidence>
<evidence type="ECO:0000259" key="7">
    <source>
        <dbReference type="Pfam" id="PF01545"/>
    </source>
</evidence>
<feature type="transmembrane region" description="Helical" evidence="6">
    <location>
        <begin position="126"/>
        <end position="149"/>
    </location>
</feature>
<reference evidence="9" key="1">
    <citation type="submission" date="2017-10" db="EMBL/GenBank/DDBJ databases">
        <authorList>
            <person name="Kravchenko I.K."/>
            <person name="Grouzdev D.S."/>
        </authorList>
    </citation>
    <scope>NUCLEOTIDE SEQUENCE [LARGE SCALE GENOMIC DNA]</scope>
    <source>
        <strain evidence="9">B2</strain>
    </source>
</reference>
<dbReference type="Gene3D" id="1.20.1510.10">
    <property type="entry name" value="Cation efflux protein transmembrane domain"/>
    <property type="match status" value="1"/>
</dbReference>
<evidence type="ECO:0000256" key="4">
    <source>
        <dbReference type="ARBA" id="ARBA00023136"/>
    </source>
</evidence>
<keyword evidence="3 6" id="KW-1133">Transmembrane helix</keyword>
<keyword evidence="4 6" id="KW-0472">Membrane</keyword>
<protein>
    <submittedName>
        <fullName evidence="8">Cation transporter</fullName>
    </submittedName>
</protein>
<dbReference type="Proteomes" id="UP000225379">
    <property type="component" value="Unassembled WGS sequence"/>
</dbReference>
<dbReference type="SUPFAM" id="SSF161111">
    <property type="entry name" value="Cation efflux protein transmembrane domain-like"/>
    <property type="match status" value="1"/>
</dbReference>
<dbReference type="GO" id="GO:0005886">
    <property type="term" value="C:plasma membrane"/>
    <property type="evidence" value="ECO:0007669"/>
    <property type="project" value="TreeGrafter"/>
</dbReference>
<feature type="domain" description="Cation efflux protein transmembrane" evidence="7">
    <location>
        <begin position="27"/>
        <end position="251"/>
    </location>
</feature>
<keyword evidence="2 6" id="KW-0812">Transmembrane</keyword>
<dbReference type="NCBIfam" id="TIGR01297">
    <property type="entry name" value="CDF"/>
    <property type="match status" value="1"/>
</dbReference>
<comment type="caution">
    <text evidence="8">The sequence shown here is derived from an EMBL/GenBank/DDBJ whole genome shotgun (WGS) entry which is preliminary data.</text>
</comment>
<dbReference type="EMBL" id="PDKW01000035">
    <property type="protein sequence ID" value="PGH59427.1"/>
    <property type="molecule type" value="Genomic_DNA"/>
</dbReference>
<keyword evidence="9" id="KW-1185">Reference proteome</keyword>
<dbReference type="InterPro" id="IPR058533">
    <property type="entry name" value="Cation_efflux_TM"/>
</dbReference>
<evidence type="ECO:0000313" key="8">
    <source>
        <dbReference type="EMBL" id="PGH59427.1"/>
    </source>
</evidence>
<dbReference type="GO" id="GO:0005385">
    <property type="term" value="F:zinc ion transmembrane transporter activity"/>
    <property type="evidence" value="ECO:0007669"/>
    <property type="project" value="TreeGrafter"/>
</dbReference>
<evidence type="ECO:0000256" key="6">
    <source>
        <dbReference type="SAM" id="Phobius"/>
    </source>
</evidence>
<feature type="transmembrane region" description="Helical" evidence="6">
    <location>
        <begin position="58"/>
        <end position="76"/>
    </location>
</feature>
<feature type="transmembrane region" description="Helical" evidence="6">
    <location>
        <begin position="226"/>
        <end position="243"/>
    </location>
</feature>
<dbReference type="PANTHER" id="PTHR11562">
    <property type="entry name" value="CATION EFFLUX PROTEIN/ ZINC TRANSPORTER"/>
    <property type="match status" value="1"/>
</dbReference>
<dbReference type="InterPro" id="IPR027469">
    <property type="entry name" value="Cation_efflux_TMD_sf"/>
</dbReference>
<gene>
    <name evidence="8" type="ORF">CRT60_00400</name>
</gene>
<dbReference type="PANTHER" id="PTHR11562:SF40">
    <property type="entry name" value="CATION EFFLUX SYSTEM PROTEIN"/>
    <property type="match status" value="1"/>
</dbReference>
<accession>A0A2B8BQC3</accession>
<feature type="transmembrane region" description="Helical" evidence="6">
    <location>
        <begin position="198"/>
        <end position="220"/>
    </location>
</feature>
<dbReference type="InterPro" id="IPR050681">
    <property type="entry name" value="CDF/SLC30A"/>
</dbReference>
<name>A0A2B8BQC3_9PROT</name>
<feature type="compositionally biased region" description="Basic and acidic residues" evidence="5">
    <location>
        <begin position="164"/>
        <end position="173"/>
    </location>
</feature>
<sequence length="342" mass="36726">MHSQSIAPWTHQHEFLGEHHGRNERRIWIVVALTLVMMVGEIVGGTVFGSLALVADGWHMSTHAAALSISALAYLYARRHVRNVRFAFGTGKLGELAAFASAIILAMIALLIGYESVERLANPVPIAYGEAIAIAVLGLAVNLGSAWLLGGEHHHHGHEHHHDHHEDHDGDHHVHGHVHGHGGHHAHDLNMRSAYIHVLADAATSVLAILGLLAAGLFGWTWMDPIVGLVGTAVILSWAYGLIRDAGAVLLDTVPDPKLAAAVRTALETDGDRVTDLHLWRVGPGHMAAIVALVSDHPKPVAAYKEGLAHLHGLSHVTVEVVQCGDSHSDSGHDHHPHRHAT</sequence>
<dbReference type="RefSeq" id="WP_098734487.1">
    <property type="nucleotide sequence ID" value="NZ_PDKW01000035.1"/>
</dbReference>
<feature type="compositionally biased region" description="Basic residues" evidence="5">
    <location>
        <begin position="174"/>
        <end position="184"/>
    </location>
</feature>